<name>A0A1I7YSR6_9BILA</name>
<proteinExistence type="predicted"/>
<feature type="compositionally biased region" description="Low complexity" evidence="1">
    <location>
        <begin position="93"/>
        <end position="116"/>
    </location>
</feature>
<protein>
    <submittedName>
        <fullName evidence="3">Proteophosphoglycan 5</fullName>
    </submittedName>
</protein>
<reference evidence="3" key="1">
    <citation type="submission" date="2016-11" db="UniProtKB">
        <authorList>
            <consortium name="WormBaseParasite"/>
        </authorList>
    </citation>
    <scope>IDENTIFICATION</scope>
</reference>
<feature type="region of interest" description="Disordered" evidence="1">
    <location>
        <begin position="54"/>
        <end position="75"/>
    </location>
</feature>
<feature type="compositionally biased region" description="Low complexity" evidence="1">
    <location>
        <begin position="17"/>
        <end position="28"/>
    </location>
</feature>
<dbReference type="WBParaSite" id="L893_g19332.t1">
    <property type="protein sequence ID" value="L893_g19332.t1"/>
    <property type="gene ID" value="L893_g19332"/>
</dbReference>
<evidence type="ECO:0000256" key="1">
    <source>
        <dbReference type="SAM" id="MobiDB-lite"/>
    </source>
</evidence>
<evidence type="ECO:0000313" key="3">
    <source>
        <dbReference type="WBParaSite" id="L893_g19332.t1"/>
    </source>
</evidence>
<keyword evidence="2" id="KW-1185">Reference proteome</keyword>
<feature type="region of interest" description="Disordered" evidence="1">
    <location>
        <begin position="1"/>
        <end position="39"/>
    </location>
</feature>
<dbReference type="Proteomes" id="UP000095287">
    <property type="component" value="Unplaced"/>
</dbReference>
<sequence length="162" mass="16699">MTRTDATGPRRSPRTGARQPARQRQPPADANERTPAPWAGFLDRFPVNAADAAASLSHPAASTFSRPAAPSISRPASAVFARPVAPTVGRPAAASFAKPSAPVVTYPTAPDAGSSAPDPPSSAPPALLDTAASAEPFFVPPSASAASRVRDSRGRFHKIKKK</sequence>
<feature type="region of interest" description="Disordered" evidence="1">
    <location>
        <begin position="93"/>
        <end position="129"/>
    </location>
</feature>
<evidence type="ECO:0000313" key="2">
    <source>
        <dbReference type="Proteomes" id="UP000095287"/>
    </source>
</evidence>
<dbReference type="AlphaFoldDB" id="A0A1I7YSR6"/>
<feature type="region of interest" description="Disordered" evidence="1">
    <location>
        <begin position="143"/>
        <end position="162"/>
    </location>
</feature>
<organism evidence="2 3">
    <name type="scientific">Steinernema glaseri</name>
    <dbReference type="NCBI Taxonomy" id="37863"/>
    <lineage>
        <taxon>Eukaryota</taxon>
        <taxon>Metazoa</taxon>
        <taxon>Ecdysozoa</taxon>
        <taxon>Nematoda</taxon>
        <taxon>Chromadorea</taxon>
        <taxon>Rhabditida</taxon>
        <taxon>Tylenchina</taxon>
        <taxon>Panagrolaimomorpha</taxon>
        <taxon>Strongyloidoidea</taxon>
        <taxon>Steinernematidae</taxon>
        <taxon>Steinernema</taxon>
    </lineage>
</organism>
<accession>A0A1I7YSR6</accession>